<proteinExistence type="predicted"/>
<accession>A0ABS8SK78</accession>
<gene>
    <name evidence="1" type="ORF">HAX54_040290</name>
</gene>
<reference evidence="1 2" key="1">
    <citation type="journal article" date="2021" name="BMC Genomics">
        <title>Datura genome reveals duplications of psychoactive alkaloid biosynthetic genes and high mutation rate following tissue culture.</title>
        <authorList>
            <person name="Rajewski A."/>
            <person name="Carter-House D."/>
            <person name="Stajich J."/>
            <person name="Litt A."/>
        </authorList>
    </citation>
    <scope>NUCLEOTIDE SEQUENCE [LARGE SCALE GENOMIC DNA]</scope>
    <source>
        <strain evidence="1">AR-01</strain>
    </source>
</reference>
<dbReference type="Proteomes" id="UP000823775">
    <property type="component" value="Unassembled WGS sequence"/>
</dbReference>
<keyword evidence="2" id="KW-1185">Reference proteome</keyword>
<comment type="caution">
    <text evidence="1">The sequence shown here is derived from an EMBL/GenBank/DDBJ whole genome shotgun (WGS) entry which is preliminary data.</text>
</comment>
<evidence type="ECO:0000313" key="2">
    <source>
        <dbReference type="Proteomes" id="UP000823775"/>
    </source>
</evidence>
<sequence length="275" mass="30049">MRIFSGFLVRTEIRIQPSSMNIQTAPSNQGRISSNDCGAASSVNEEHEIQCNPLQSNALNSQALKAPGKALNSSNCLSTDNAILHSDGVCVTNMAVNTDCNVVHGVHVQQPPPQNDHNVAATNGMKKGTPTTFSYWFGSAGGSNSSGQILGLKQDAFRSPSQQSKHDTQANLLNVYIQERINSMPIQTDQAIPVKRKGEVSQQERNKEGVGTNCISVNKQADLTMSPLQTHESPPRECTLNSIPTMLDELDDEYRVIHSEDEFDQDSQDIVTQRK</sequence>
<evidence type="ECO:0000313" key="1">
    <source>
        <dbReference type="EMBL" id="MCD7459208.1"/>
    </source>
</evidence>
<name>A0ABS8SK78_DATST</name>
<organism evidence="1 2">
    <name type="scientific">Datura stramonium</name>
    <name type="common">Jimsonweed</name>
    <name type="synonym">Common thornapple</name>
    <dbReference type="NCBI Taxonomy" id="4076"/>
    <lineage>
        <taxon>Eukaryota</taxon>
        <taxon>Viridiplantae</taxon>
        <taxon>Streptophyta</taxon>
        <taxon>Embryophyta</taxon>
        <taxon>Tracheophyta</taxon>
        <taxon>Spermatophyta</taxon>
        <taxon>Magnoliopsida</taxon>
        <taxon>eudicotyledons</taxon>
        <taxon>Gunneridae</taxon>
        <taxon>Pentapetalae</taxon>
        <taxon>asterids</taxon>
        <taxon>lamiids</taxon>
        <taxon>Solanales</taxon>
        <taxon>Solanaceae</taxon>
        <taxon>Solanoideae</taxon>
        <taxon>Datureae</taxon>
        <taxon>Datura</taxon>
    </lineage>
</organism>
<protein>
    <submittedName>
        <fullName evidence="1">Uncharacterized protein</fullName>
    </submittedName>
</protein>
<dbReference type="EMBL" id="JACEIK010000567">
    <property type="protein sequence ID" value="MCD7459208.1"/>
    <property type="molecule type" value="Genomic_DNA"/>
</dbReference>